<organism evidence="1 2">
    <name type="scientific">Trichonephila clavipes</name>
    <name type="common">Golden silk orbweaver</name>
    <name type="synonym">Nephila clavipes</name>
    <dbReference type="NCBI Taxonomy" id="2585209"/>
    <lineage>
        <taxon>Eukaryota</taxon>
        <taxon>Metazoa</taxon>
        <taxon>Ecdysozoa</taxon>
        <taxon>Arthropoda</taxon>
        <taxon>Chelicerata</taxon>
        <taxon>Arachnida</taxon>
        <taxon>Araneae</taxon>
        <taxon>Araneomorphae</taxon>
        <taxon>Entelegynae</taxon>
        <taxon>Araneoidea</taxon>
        <taxon>Nephilidae</taxon>
        <taxon>Trichonephila</taxon>
    </lineage>
</organism>
<dbReference type="AlphaFoldDB" id="A0A8X6W821"/>
<reference evidence="1" key="1">
    <citation type="submission" date="2020-08" db="EMBL/GenBank/DDBJ databases">
        <title>Multicomponent nature underlies the extraordinary mechanical properties of spider dragline silk.</title>
        <authorList>
            <person name="Kono N."/>
            <person name="Nakamura H."/>
            <person name="Mori M."/>
            <person name="Yoshida Y."/>
            <person name="Ohtoshi R."/>
            <person name="Malay A.D."/>
            <person name="Moran D.A.P."/>
            <person name="Tomita M."/>
            <person name="Numata K."/>
            <person name="Arakawa K."/>
        </authorList>
    </citation>
    <scope>NUCLEOTIDE SEQUENCE</scope>
</reference>
<gene>
    <name evidence="1" type="ORF">TNCV_4071731</name>
</gene>
<evidence type="ECO:0000313" key="1">
    <source>
        <dbReference type="EMBL" id="GFY29860.1"/>
    </source>
</evidence>
<keyword evidence="2" id="KW-1185">Reference proteome</keyword>
<proteinExistence type="predicted"/>
<evidence type="ECO:0000313" key="2">
    <source>
        <dbReference type="Proteomes" id="UP000887159"/>
    </source>
</evidence>
<sequence length="76" mass="8869">MSNRDWLLCPLTTFNKNDRLLWNRKHQSWIPSEWRCVVSSDSLDRVILVESSSREKVEHPCYATEIGGFGYKGILV</sequence>
<dbReference type="EMBL" id="BMAU01021390">
    <property type="protein sequence ID" value="GFY29860.1"/>
    <property type="molecule type" value="Genomic_DNA"/>
</dbReference>
<protein>
    <submittedName>
        <fullName evidence="1">Uncharacterized protein</fullName>
    </submittedName>
</protein>
<accession>A0A8X6W821</accession>
<dbReference type="Proteomes" id="UP000887159">
    <property type="component" value="Unassembled WGS sequence"/>
</dbReference>
<comment type="caution">
    <text evidence="1">The sequence shown here is derived from an EMBL/GenBank/DDBJ whole genome shotgun (WGS) entry which is preliminary data.</text>
</comment>
<name>A0A8X6W821_TRICX</name>